<protein>
    <submittedName>
        <fullName evidence="1">Uncharacterized protein</fullName>
    </submittedName>
</protein>
<gene>
    <name evidence="1" type="ORF">N8E88_05470</name>
</gene>
<reference evidence="1" key="1">
    <citation type="submission" date="2022-09" db="EMBL/GenBank/DDBJ databases">
        <title>Interaction between co-microsymbionts with complementary sets of symbiotic genes in legume-rhizobium systems.</title>
        <authorList>
            <person name="Safronova V."/>
            <person name="Sazanova A."/>
            <person name="Afonin A."/>
            <person name="Chirak E."/>
        </authorList>
    </citation>
    <scope>NUCLEOTIDE SEQUENCE</scope>
    <source>
        <strain evidence="1">A18/3m</strain>
    </source>
</reference>
<keyword evidence="1" id="KW-0614">Plasmid</keyword>
<proteinExistence type="predicted"/>
<geneLocation type="plasmid" evidence="1 2">
    <name>p_unnamed2</name>
</geneLocation>
<sequence>MRSTQAIVLTMGLLFSVAASAQNKQPAGNTHRVDSLPRDLEVQLALSALPPHLRDGATVYVLTPDKGFEVARKGTNGFHTLVARTGDDTFRGKWPFSKYRDDILYPVSFDQAGAEANMKVFLDAAEMQAKGTPPQELKRLIQERFKTNYYKAPARPGISYMLAPIQRTYADPDNSGDVETINFPHVMTYASNVSAEDVGAATVTPEEGQHLMQHGRWRETPYPQLHTPGPHGYMIHARGKAETETITKEYQPMLARLCKLKEEWCLPLK</sequence>
<dbReference type="EMBL" id="CP104971">
    <property type="protein sequence ID" value="UXN58258.1"/>
    <property type="molecule type" value="Genomic_DNA"/>
</dbReference>
<evidence type="ECO:0000313" key="1">
    <source>
        <dbReference type="EMBL" id="UXN58258.1"/>
    </source>
</evidence>
<accession>A0ACD4CXH6</accession>
<dbReference type="Proteomes" id="UP001061991">
    <property type="component" value="Plasmid p_unnamed2"/>
</dbReference>
<keyword evidence="2" id="KW-1185">Reference proteome</keyword>
<evidence type="ECO:0000313" key="2">
    <source>
        <dbReference type="Proteomes" id="UP001061991"/>
    </source>
</evidence>
<organism evidence="1 2">
    <name type="scientific">Phyllobacterium zundukense</name>
    <dbReference type="NCBI Taxonomy" id="1867719"/>
    <lineage>
        <taxon>Bacteria</taxon>
        <taxon>Pseudomonadati</taxon>
        <taxon>Pseudomonadota</taxon>
        <taxon>Alphaproteobacteria</taxon>
        <taxon>Hyphomicrobiales</taxon>
        <taxon>Phyllobacteriaceae</taxon>
        <taxon>Phyllobacterium</taxon>
    </lineage>
</organism>
<name>A0ACD4CXH6_9HYPH</name>